<sequence length="52" mass="5537">MRHLMLKFETFSGGGPDPTNWRGIPPPIPSLPPPQCQFASDAPGTVECCGVV</sequence>
<comment type="caution">
    <text evidence="1">The sequence shown here is derived from an EMBL/GenBank/DDBJ whole genome shotgun (WGS) entry which is preliminary data.</text>
</comment>
<keyword evidence="2" id="KW-1185">Reference proteome</keyword>
<evidence type="ECO:0000313" key="2">
    <source>
        <dbReference type="Proteomes" id="UP000828390"/>
    </source>
</evidence>
<gene>
    <name evidence="1" type="ORF">DPMN_035815</name>
</gene>
<evidence type="ECO:0000313" key="1">
    <source>
        <dbReference type="EMBL" id="KAH3872597.1"/>
    </source>
</evidence>
<dbReference type="AlphaFoldDB" id="A0A9D4RN94"/>
<dbReference type="EMBL" id="JAIWYP010000002">
    <property type="protein sequence ID" value="KAH3872597.1"/>
    <property type="molecule type" value="Genomic_DNA"/>
</dbReference>
<name>A0A9D4RN94_DREPO</name>
<proteinExistence type="predicted"/>
<reference evidence="1" key="1">
    <citation type="journal article" date="2019" name="bioRxiv">
        <title>The Genome of the Zebra Mussel, Dreissena polymorpha: A Resource for Invasive Species Research.</title>
        <authorList>
            <person name="McCartney M.A."/>
            <person name="Auch B."/>
            <person name="Kono T."/>
            <person name="Mallez S."/>
            <person name="Zhang Y."/>
            <person name="Obille A."/>
            <person name="Becker A."/>
            <person name="Abrahante J.E."/>
            <person name="Garbe J."/>
            <person name="Badalamenti J.P."/>
            <person name="Herman A."/>
            <person name="Mangelson H."/>
            <person name="Liachko I."/>
            <person name="Sullivan S."/>
            <person name="Sone E.D."/>
            <person name="Koren S."/>
            <person name="Silverstein K.A.T."/>
            <person name="Beckman K.B."/>
            <person name="Gohl D.M."/>
        </authorList>
    </citation>
    <scope>NUCLEOTIDE SEQUENCE</scope>
    <source>
        <strain evidence="1">Duluth1</strain>
        <tissue evidence="1">Whole animal</tissue>
    </source>
</reference>
<organism evidence="1 2">
    <name type="scientific">Dreissena polymorpha</name>
    <name type="common">Zebra mussel</name>
    <name type="synonym">Mytilus polymorpha</name>
    <dbReference type="NCBI Taxonomy" id="45954"/>
    <lineage>
        <taxon>Eukaryota</taxon>
        <taxon>Metazoa</taxon>
        <taxon>Spiralia</taxon>
        <taxon>Lophotrochozoa</taxon>
        <taxon>Mollusca</taxon>
        <taxon>Bivalvia</taxon>
        <taxon>Autobranchia</taxon>
        <taxon>Heteroconchia</taxon>
        <taxon>Euheterodonta</taxon>
        <taxon>Imparidentia</taxon>
        <taxon>Neoheterodontei</taxon>
        <taxon>Myida</taxon>
        <taxon>Dreissenoidea</taxon>
        <taxon>Dreissenidae</taxon>
        <taxon>Dreissena</taxon>
    </lineage>
</organism>
<reference evidence="1" key="2">
    <citation type="submission" date="2020-11" db="EMBL/GenBank/DDBJ databases">
        <authorList>
            <person name="McCartney M.A."/>
            <person name="Auch B."/>
            <person name="Kono T."/>
            <person name="Mallez S."/>
            <person name="Becker A."/>
            <person name="Gohl D.M."/>
            <person name="Silverstein K.A.T."/>
            <person name="Koren S."/>
            <person name="Bechman K.B."/>
            <person name="Herman A."/>
            <person name="Abrahante J.E."/>
            <person name="Garbe J."/>
        </authorList>
    </citation>
    <scope>NUCLEOTIDE SEQUENCE</scope>
    <source>
        <strain evidence="1">Duluth1</strain>
        <tissue evidence="1">Whole animal</tissue>
    </source>
</reference>
<accession>A0A9D4RN94</accession>
<protein>
    <submittedName>
        <fullName evidence="1">Uncharacterized protein</fullName>
    </submittedName>
</protein>
<dbReference type="Proteomes" id="UP000828390">
    <property type="component" value="Unassembled WGS sequence"/>
</dbReference>